<sequence>MNLKEIKDLIKVFNGSDLSKLKVEDGDFALTLEKGGAAVAATAAPVQQVQAAPAPAATAPAPTEQSEKSIPENADYITSPMVGTFYRSPSPDSPPFVNIGDVVRKGQTLCIIEAMKIMNEIEAEFDCKILDILVEDGQPVEYDMPLFLVEKV</sequence>
<dbReference type="CDD" id="cd06850">
    <property type="entry name" value="biotinyl_domain"/>
    <property type="match status" value="1"/>
</dbReference>
<dbReference type="EMBL" id="AP027370">
    <property type="protein sequence ID" value="BDY12957.1"/>
    <property type="molecule type" value="Genomic_DNA"/>
</dbReference>
<organism evidence="8 10">
    <name type="scientific">Hydrogenimonas cancrithermarum</name>
    <dbReference type="NCBI Taxonomy" id="2993563"/>
    <lineage>
        <taxon>Bacteria</taxon>
        <taxon>Pseudomonadati</taxon>
        <taxon>Campylobacterota</taxon>
        <taxon>Epsilonproteobacteria</taxon>
        <taxon>Campylobacterales</taxon>
        <taxon>Hydrogenimonadaceae</taxon>
        <taxon>Hydrogenimonas</taxon>
    </lineage>
</organism>
<keyword evidence="4" id="KW-0443">Lipid metabolism</keyword>
<comment type="function">
    <text evidence="1 4">This protein is a component of the acetyl coenzyme A carboxylase complex; first, biotin carboxylase catalyzes the carboxylation of the carrier protein and then the transcarboxylase transfers the carboxyl group to form malonyl-CoA.</text>
</comment>
<proteinExistence type="predicted"/>
<dbReference type="PANTHER" id="PTHR45266:SF3">
    <property type="entry name" value="OXALOACETATE DECARBOXYLASE ALPHA CHAIN"/>
    <property type="match status" value="1"/>
</dbReference>
<dbReference type="NCBIfam" id="TIGR00531">
    <property type="entry name" value="BCCP"/>
    <property type="match status" value="1"/>
</dbReference>
<dbReference type="Gene3D" id="2.40.50.100">
    <property type="match status" value="1"/>
</dbReference>
<dbReference type="InterPro" id="IPR011053">
    <property type="entry name" value="Single_hybrid_motif"/>
</dbReference>
<evidence type="ECO:0000256" key="5">
    <source>
        <dbReference type="SAM" id="MobiDB-lite"/>
    </source>
</evidence>
<evidence type="ECO:0000259" key="6">
    <source>
        <dbReference type="PROSITE" id="PS50937"/>
    </source>
</evidence>
<dbReference type="PANTHER" id="PTHR45266">
    <property type="entry name" value="OXALOACETATE DECARBOXYLASE ALPHA CHAIN"/>
    <property type="match status" value="1"/>
</dbReference>
<evidence type="ECO:0000259" key="7">
    <source>
        <dbReference type="PROSITE" id="PS50968"/>
    </source>
</evidence>
<keyword evidence="4" id="KW-0275">Fatty acid biosynthesis</keyword>
<feature type="compositionally biased region" description="Low complexity" evidence="5">
    <location>
        <begin position="50"/>
        <end position="63"/>
    </location>
</feature>
<evidence type="ECO:0000256" key="4">
    <source>
        <dbReference type="RuleBase" id="RU364072"/>
    </source>
</evidence>
<dbReference type="RefSeq" id="WP_286336004.1">
    <property type="nucleotide sequence ID" value="NZ_AP027370.1"/>
</dbReference>
<evidence type="ECO:0000256" key="2">
    <source>
        <dbReference type="ARBA" id="ARBA00017562"/>
    </source>
</evidence>
<reference evidence="8 10" key="1">
    <citation type="submission" date="2023-03" db="EMBL/GenBank/DDBJ databases">
        <title>Description of Hydrogenimonas sp. ISO32.</title>
        <authorList>
            <person name="Mino S."/>
            <person name="Fukazawa S."/>
            <person name="Sawabe T."/>
        </authorList>
    </citation>
    <scope>NUCLEOTIDE SEQUENCE [LARGE SCALE GENOMIC DNA]</scope>
    <source>
        <strain evidence="8 10">ISO32</strain>
    </source>
</reference>
<name>A0ABM8FMY1_9BACT</name>
<evidence type="ECO:0000313" key="9">
    <source>
        <dbReference type="EMBL" id="BDY12957.1"/>
    </source>
</evidence>
<dbReference type="InterPro" id="IPR001249">
    <property type="entry name" value="AcCoA_biotinCC"/>
</dbReference>
<feature type="domain" description="HTH merR-type" evidence="6">
    <location>
        <begin position="1"/>
        <end position="12"/>
    </location>
</feature>
<dbReference type="InterPro" id="IPR000551">
    <property type="entry name" value="MerR-type_HTH_dom"/>
</dbReference>
<dbReference type="PROSITE" id="PS50968">
    <property type="entry name" value="BIOTINYL_LIPOYL"/>
    <property type="match status" value="1"/>
</dbReference>
<dbReference type="Pfam" id="PF00364">
    <property type="entry name" value="Biotin_lipoyl"/>
    <property type="match status" value="1"/>
</dbReference>
<dbReference type="InterPro" id="IPR050709">
    <property type="entry name" value="Biotin_Carboxyl_Carrier/Decarb"/>
</dbReference>
<gene>
    <name evidence="8" type="ORF">HCR_11520</name>
    <name evidence="9" type="ORF">HCR_12690</name>
</gene>
<dbReference type="PRINTS" id="PR01071">
    <property type="entry name" value="ACOABIOTINCC"/>
</dbReference>
<evidence type="ECO:0000313" key="8">
    <source>
        <dbReference type="EMBL" id="BDY12840.1"/>
    </source>
</evidence>
<dbReference type="Proteomes" id="UP001321445">
    <property type="component" value="Chromosome"/>
</dbReference>
<keyword evidence="4" id="KW-0444">Lipid biosynthesis</keyword>
<feature type="domain" description="Lipoyl-binding" evidence="7">
    <location>
        <begin position="65"/>
        <end position="150"/>
    </location>
</feature>
<keyword evidence="3 4" id="KW-0092">Biotin</keyword>
<evidence type="ECO:0000256" key="3">
    <source>
        <dbReference type="ARBA" id="ARBA00023267"/>
    </source>
</evidence>
<evidence type="ECO:0000313" key="10">
    <source>
        <dbReference type="Proteomes" id="UP001321445"/>
    </source>
</evidence>
<comment type="pathway">
    <text evidence="4">Lipid metabolism; fatty acid biosynthesis.</text>
</comment>
<dbReference type="EMBL" id="AP027370">
    <property type="protein sequence ID" value="BDY12840.1"/>
    <property type="molecule type" value="Genomic_DNA"/>
</dbReference>
<feature type="region of interest" description="Disordered" evidence="5">
    <location>
        <begin position="50"/>
        <end position="73"/>
    </location>
</feature>
<dbReference type="InterPro" id="IPR000089">
    <property type="entry name" value="Biotin_lipoyl"/>
</dbReference>
<protein>
    <recommendedName>
        <fullName evidence="2 4">Biotin carboxyl carrier protein of acetyl-CoA carboxylase</fullName>
    </recommendedName>
</protein>
<dbReference type="SUPFAM" id="SSF51230">
    <property type="entry name" value="Single hybrid motif"/>
    <property type="match status" value="1"/>
</dbReference>
<keyword evidence="10" id="KW-1185">Reference proteome</keyword>
<evidence type="ECO:0000256" key="1">
    <source>
        <dbReference type="ARBA" id="ARBA00003761"/>
    </source>
</evidence>
<accession>A0ABM8FMY1</accession>
<keyword evidence="4" id="KW-0276">Fatty acid metabolism</keyword>
<dbReference type="PROSITE" id="PS50937">
    <property type="entry name" value="HTH_MERR_2"/>
    <property type="match status" value="1"/>
</dbReference>